<proteinExistence type="predicted"/>
<accession>A0A5N6M6V4</accession>
<organism evidence="1 2">
    <name type="scientific">Mikania micrantha</name>
    <name type="common">bitter vine</name>
    <dbReference type="NCBI Taxonomy" id="192012"/>
    <lineage>
        <taxon>Eukaryota</taxon>
        <taxon>Viridiplantae</taxon>
        <taxon>Streptophyta</taxon>
        <taxon>Embryophyta</taxon>
        <taxon>Tracheophyta</taxon>
        <taxon>Spermatophyta</taxon>
        <taxon>Magnoliopsida</taxon>
        <taxon>eudicotyledons</taxon>
        <taxon>Gunneridae</taxon>
        <taxon>Pentapetalae</taxon>
        <taxon>asterids</taxon>
        <taxon>campanulids</taxon>
        <taxon>Asterales</taxon>
        <taxon>Asteraceae</taxon>
        <taxon>Asteroideae</taxon>
        <taxon>Heliantheae alliance</taxon>
        <taxon>Eupatorieae</taxon>
        <taxon>Mikania</taxon>
    </lineage>
</organism>
<dbReference type="AlphaFoldDB" id="A0A5N6M6V4"/>
<evidence type="ECO:0000313" key="2">
    <source>
        <dbReference type="Proteomes" id="UP000326396"/>
    </source>
</evidence>
<keyword evidence="2" id="KW-1185">Reference proteome</keyword>
<dbReference type="Proteomes" id="UP000326396">
    <property type="component" value="Linkage Group LG6"/>
</dbReference>
<evidence type="ECO:0000313" key="1">
    <source>
        <dbReference type="EMBL" id="KAD3336340.1"/>
    </source>
</evidence>
<gene>
    <name evidence="1" type="ORF">E3N88_31859</name>
</gene>
<sequence length="121" mass="13914">MRGDGWWRQYDGYQNRWWLQQLKHVIQDCQSTGVIKSRTHLPSSRPIYIRLSIADQGMNAIPTMVLLQRIILSYVTNPNNVIMSHPQGKIRLSAKENGTTNAYDHDALMVDDYANTVKALN</sequence>
<reference evidence="1 2" key="1">
    <citation type="submission" date="2019-05" db="EMBL/GenBank/DDBJ databases">
        <title>Mikania micrantha, genome provides insights into the molecular mechanism of rapid growth.</title>
        <authorList>
            <person name="Liu B."/>
        </authorList>
    </citation>
    <scope>NUCLEOTIDE SEQUENCE [LARGE SCALE GENOMIC DNA]</scope>
    <source>
        <strain evidence="1">NLD-2019</strain>
        <tissue evidence="1">Leaf</tissue>
    </source>
</reference>
<name>A0A5N6M6V4_9ASTR</name>
<dbReference type="EMBL" id="SZYD01000016">
    <property type="protein sequence ID" value="KAD3336340.1"/>
    <property type="molecule type" value="Genomic_DNA"/>
</dbReference>
<protein>
    <submittedName>
        <fullName evidence="1">Uncharacterized protein</fullName>
    </submittedName>
</protein>
<comment type="caution">
    <text evidence="1">The sequence shown here is derived from an EMBL/GenBank/DDBJ whole genome shotgun (WGS) entry which is preliminary data.</text>
</comment>